<dbReference type="InterPro" id="IPR050662">
    <property type="entry name" value="Sec-metab_biosynth-thioest"/>
</dbReference>
<reference evidence="2" key="1">
    <citation type="submission" date="2021-04" db="EMBL/GenBank/DDBJ databases">
        <title>Sequencing of actinobacteria type strains.</title>
        <authorList>
            <person name="Nguyen G.-S."/>
            <person name="Wentzel A."/>
        </authorList>
    </citation>
    <scope>NUCLEOTIDE SEQUENCE</scope>
    <source>
        <strain evidence="2">DSM 42095</strain>
    </source>
</reference>
<organism evidence="2 3">
    <name type="scientific">Streptomyces daliensis</name>
    <dbReference type="NCBI Taxonomy" id="299421"/>
    <lineage>
        <taxon>Bacteria</taxon>
        <taxon>Bacillati</taxon>
        <taxon>Actinomycetota</taxon>
        <taxon>Actinomycetes</taxon>
        <taxon>Kitasatosporales</taxon>
        <taxon>Streptomycetaceae</taxon>
        <taxon>Streptomyces</taxon>
    </lineage>
</organism>
<feature type="domain" description="Metallo-beta-lactamase" evidence="1">
    <location>
        <begin position="39"/>
        <end position="204"/>
    </location>
</feature>
<dbReference type="AlphaFoldDB" id="A0A8T4ITP4"/>
<dbReference type="Gene3D" id="3.60.15.10">
    <property type="entry name" value="Ribonuclease Z/Hydroxyacylglutathione hydrolase-like"/>
    <property type="match status" value="1"/>
</dbReference>
<accession>A0A8T4ITP4</accession>
<dbReference type="InterPro" id="IPR036866">
    <property type="entry name" value="RibonucZ/Hydroxyglut_hydro"/>
</dbReference>
<dbReference type="CDD" id="cd16278">
    <property type="entry name" value="metallo-hydrolase-like_MBL-fold"/>
    <property type="match status" value="1"/>
</dbReference>
<sequence>MTDAAALPGQPRGGALTGMGTARATCVLAPNPSPMTLDGTNTWIVAEPDSDVAVVIDPGPLDEAHLKDVVATAERAGRRVALTLLTHGHPDHSDGAARFAELTGTSVRALDPAMRLGDEGLAAGDVVTTGGLELRVVPTPGHTADSLCFHVPADAAVLTGDTVLGRGTTVVAHPDGRLGDYLDSLRRLRSLTVDDGVGTVLPGHGPVLDDAQGAIDFYLAHRAKRLAQVETAVENGYVTSSEVVAHVYADVDRSLWPAAELSVKAQLDYLGEHGLI</sequence>
<dbReference type="EMBL" id="JAGSMN010000486">
    <property type="protein sequence ID" value="MBR7675489.1"/>
    <property type="molecule type" value="Genomic_DNA"/>
</dbReference>
<protein>
    <submittedName>
        <fullName evidence="2">MBL fold metallo-hydrolase</fullName>
    </submittedName>
</protein>
<dbReference type="SUPFAM" id="SSF56281">
    <property type="entry name" value="Metallo-hydrolase/oxidoreductase"/>
    <property type="match status" value="1"/>
</dbReference>
<proteinExistence type="predicted"/>
<dbReference type="Pfam" id="PF17778">
    <property type="entry name" value="WHD_BLACT"/>
    <property type="match status" value="1"/>
</dbReference>
<name>A0A8T4ITP4_9ACTN</name>
<dbReference type="InterPro" id="IPR036388">
    <property type="entry name" value="WH-like_DNA-bd_sf"/>
</dbReference>
<dbReference type="SMART" id="SM00849">
    <property type="entry name" value="Lactamase_B"/>
    <property type="match status" value="1"/>
</dbReference>
<dbReference type="InterPro" id="IPR041516">
    <property type="entry name" value="LACTB2_WH"/>
</dbReference>
<gene>
    <name evidence="2" type="ORF">KDA82_21210</name>
</gene>
<dbReference type="PANTHER" id="PTHR23131">
    <property type="entry name" value="ENDORIBONUCLEASE LACTB2"/>
    <property type="match status" value="1"/>
</dbReference>
<dbReference type="Pfam" id="PF00753">
    <property type="entry name" value="Lactamase_B"/>
    <property type="match status" value="1"/>
</dbReference>
<evidence type="ECO:0000313" key="3">
    <source>
        <dbReference type="Proteomes" id="UP000675554"/>
    </source>
</evidence>
<dbReference type="InterPro" id="IPR001279">
    <property type="entry name" value="Metallo-B-lactamas"/>
</dbReference>
<comment type="caution">
    <text evidence="2">The sequence shown here is derived from an EMBL/GenBank/DDBJ whole genome shotgun (WGS) entry which is preliminary data.</text>
</comment>
<evidence type="ECO:0000259" key="1">
    <source>
        <dbReference type="SMART" id="SM00849"/>
    </source>
</evidence>
<dbReference type="Proteomes" id="UP000675554">
    <property type="component" value="Unassembled WGS sequence"/>
</dbReference>
<keyword evidence="3" id="KW-1185">Reference proteome</keyword>
<dbReference type="PANTHER" id="PTHR23131:SF0">
    <property type="entry name" value="ENDORIBONUCLEASE LACTB2"/>
    <property type="match status" value="1"/>
</dbReference>
<dbReference type="Gene3D" id="1.10.10.10">
    <property type="entry name" value="Winged helix-like DNA-binding domain superfamily/Winged helix DNA-binding domain"/>
    <property type="match status" value="1"/>
</dbReference>
<evidence type="ECO:0000313" key="2">
    <source>
        <dbReference type="EMBL" id="MBR7675489.1"/>
    </source>
</evidence>